<proteinExistence type="predicted"/>
<name>A0A5K7YUJ6_9BACT</name>
<evidence type="ECO:0000313" key="2">
    <source>
        <dbReference type="Proteomes" id="UP000427906"/>
    </source>
</evidence>
<protein>
    <submittedName>
        <fullName evidence="1">Uncharacterized protein</fullName>
    </submittedName>
</protein>
<dbReference type="EMBL" id="AP021874">
    <property type="protein sequence ID" value="BBO71703.1"/>
    <property type="molecule type" value="Genomic_DNA"/>
</dbReference>
<gene>
    <name evidence="1" type="ORF">DSCA_56330</name>
</gene>
<evidence type="ECO:0000313" key="1">
    <source>
        <dbReference type="EMBL" id="BBO71703.1"/>
    </source>
</evidence>
<dbReference type="Proteomes" id="UP000427906">
    <property type="component" value="Chromosome"/>
</dbReference>
<sequence length="52" mass="6255">MKPVGNYTCTEYRQEMMLLGLKRQLEDPKLPEPDRMRIAERVRELEQQMGMD</sequence>
<organism evidence="1 2">
    <name type="scientific">Desulfosarcina alkanivorans</name>
    <dbReference type="NCBI Taxonomy" id="571177"/>
    <lineage>
        <taxon>Bacteria</taxon>
        <taxon>Pseudomonadati</taxon>
        <taxon>Thermodesulfobacteriota</taxon>
        <taxon>Desulfobacteria</taxon>
        <taxon>Desulfobacterales</taxon>
        <taxon>Desulfosarcinaceae</taxon>
        <taxon>Desulfosarcina</taxon>
    </lineage>
</organism>
<dbReference type="RefSeq" id="WP_155319500.1">
    <property type="nucleotide sequence ID" value="NZ_AP021874.1"/>
</dbReference>
<accession>A0A5K7YUJ6</accession>
<dbReference type="KEGG" id="dalk:DSCA_56330"/>
<dbReference type="AlphaFoldDB" id="A0A5K7YUJ6"/>
<keyword evidence="2" id="KW-1185">Reference proteome</keyword>
<reference evidence="1 2" key="1">
    <citation type="submission" date="2019-11" db="EMBL/GenBank/DDBJ databases">
        <title>Comparative genomics of hydrocarbon-degrading Desulfosarcina strains.</title>
        <authorList>
            <person name="Watanabe M."/>
            <person name="Kojima H."/>
            <person name="Fukui M."/>
        </authorList>
    </citation>
    <scope>NUCLEOTIDE SEQUENCE [LARGE SCALE GENOMIC DNA]</scope>
    <source>
        <strain evidence="1 2">PL12</strain>
    </source>
</reference>